<dbReference type="EMBL" id="AMZN01000029">
    <property type="protein sequence ID" value="ELR71988.1"/>
    <property type="molecule type" value="Genomic_DNA"/>
</dbReference>
<dbReference type="STRING" id="1237149.C900_01983"/>
<dbReference type="Pfam" id="PF18887">
    <property type="entry name" value="MBG_3"/>
    <property type="match status" value="4"/>
</dbReference>
<evidence type="ECO:0000313" key="2">
    <source>
        <dbReference type="EMBL" id="ELR71988.1"/>
    </source>
</evidence>
<dbReference type="eggNOG" id="COG3291">
    <property type="taxonomic scope" value="Bacteria"/>
</dbReference>
<dbReference type="AlphaFoldDB" id="L8JUS2"/>
<dbReference type="Pfam" id="PF13585">
    <property type="entry name" value="CHU_C"/>
    <property type="match status" value="1"/>
</dbReference>
<feature type="domain" description="MBG" evidence="1">
    <location>
        <begin position="326"/>
        <end position="394"/>
    </location>
</feature>
<feature type="domain" description="MBG" evidence="1">
    <location>
        <begin position="182"/>
        <end position="251"/>
    </location>
</feature>
<dbReference type="InterPro" id="IPR026341">
    <property type="entry name" value="T9SS_type_B"/>
</dbReference>
<organism evidence="2 3">
    <name type="scientific">Fulvivirga imtechensis AK7</name>
    <dbReference type="NCBI Taxonomy" id="1237149"/>
    <lineage>
        <taxon>Bacteria</taxon>
        <taxon>Pseudomonadati</taxon>
        <taxon>Bacteroidota</taxon>
        <taxon>Cytophagia</taxon>
        <taxon>Cytophagales</taxon>
        <taxon>Fulvivirgaceae</taxon>
        <taxon>Fulvivirga</taxon>
    </lineage>
</organism>
<dbReference type="Proteomes" id="UP000011135">
    <property type="component" value="Unassembled WGS sequence"/>
</dbReference>
<name>L8JUS2_9BACT</name>
<feature type="domain" description="MBG" evidence="1">
    <location>
        <begin position="254"/>
        <end position="325"/>
    </location>
</feature>
<keyword evidence="3" id="KW-1185">Reference proteome</keyword>
<reference evidence="2 3" key="1">
    <citation type="submission" date="2012-12" db="EMBL/GenBank/DDBJ databases">
        <title>Genome assembly of Fulvivirga imtechensis AK7.</title>
        <authorList>
            <person name="Nupur N."/>
            <person name="Khatri I."/>
            <person name="Kumar R."/>
            <person name="Subramanian S."/>
            <person name="Pinnaka A."/>
        </authorList>
    </citation>
    <scope>NUCLEOTIDE SEQUENCE [LARGE SCALE GENOMIC DNA]</scope>
    <source>
        <strain evidence="2 3">AK7</strain>
    </source>
</reference>
<proteinExistence type="predicted"/>
<dbReference type="Gene3D" id="2.60.40.10">
    <property type="entry name" value="Immunoglobulins"/>
    <property type="match status" value="1"/>
</dbReference>
<dbReference type="InterPro" id="IPR013783">
    <property type="entry name" value="Ig-like_fold"/>
</dbReference>
<gene>
    <name evidence="2" type="ORF">C900_01983</name>
</gene>
<accession>L8JUS2</accession>
<dbReference type="eggNOG" id="COG4625">
    <property type="taxonomic scope" value="Bacteria"/>
</dbReference>
<comment type="caution">
    <text evidence="2">The sequence shown here is derived from an EMBL/GenBank/DDBJ whole genome shotgun (WGS) entry which is preliminary data.</text>
</comment>
<dbReference type="InterPro" id="IPR043772">
    <property type="entry name" value="MBG_3"/>
</dbReference>
<dbReference type="NCBIfam" id="TIGR04131">
    <property type="entry name" value="Bac_Flav_CTERM"/>
    <property type="match status" value="1"/>
</dbReference>
<evidence type="ECO:0000259" key="1">
    <source>
        <dbReference type="Pfam" id="PF18887"/>
    </source>
</evidence>
<feature type="domain" description="MBG" evidence="1">
    <location>
        <begin position="110"/>
        <end position="180"/>
    </location>
</feature>
<sequence>MIGSLALSFRTLAQSPKFTSIPVEEGALGEHYEYNITTDGWWFFAREIVMTDGELPDGIELEDFGNGTGKLSGTPEEAGSFFIELTVRRVSNHSQNDVQSFTLTIDKYEASVTLHDLNTTYDGDAHEVKVTTSPEGLDVEITYNESSAAPTDAGSYHVEATVDDDNYAGSATGTLVINKAPADVTVGTIRKSYNGNPQHATATTTPAGLDLSFTYNGSSEPPTNIGSYNVKATVNDKNYTGSGTGTLIIEEGAANVTLSALNTIYNGSQQSAKVTTSPPGLSVDVTYNGSPSAPIDAGSYTVKATITEPNYSGSATGTMVISKATASIALNNLTATYDGNPKAVAVTTTPDGLNVEVTYNGISAPPVDPGEYTVEAVIREANYKGQTSGKLTIKGGEPGGDNRPVITNLEKHALFYDQGDAGRPITESVIINDFDDTHIYSATIVIDKNYIDGEDRLEYNGSSEQITAEFIASEGTLVLSGMDTRSNYEVALANVLYSNSFMGETQVTQKRLKLTVSDSVNTSLPAHRDINIYVLPELNIVNAFTPNGDGVNDHWNFVNLEAYTIVAISVYNKHGQKVYSCIDRDCAWDGTHRGKELPADAYFYTIDLDNGKRKYEGVVTILR</sequence>
<protein>
    <recommendedName>
        <fullName evidence="1">MBG domain-containing protein</fullName>
    </recommendedName>
</protein>
<evidence type="ECO:0000313" key="3">
    <source>
        <dbReference type="Proteomes" id="UP000011135"/>
    </source>
</evidence>